<keyword evidence="3" id="KW-1185">Reference proteome</keyword>
<organism evidence="2 3">
    <name type="scientific">Anabarilius grahami</name>
    <name type="common">Kanglang fish</name>
    <name type="synonym">Barilius grahami</name>
    <dbReference type="NCBI Taxonomy" id="495550"/>
    <lineage>
        <taxon>Eukaryota</taxon>
        <taxon>Metazoa</taxon>
        <taxon>Chordata</taxon>
        <taxon>Craniata</taxon>
        <taxon>Vertebrata</taxon>
        <taxon>Euteleostomi</taxon>
        <taxon>Actinopterygii</taxon>
        <taxon>Neopterygii</taxon>
        <taxon>Teleostei</taxon>
        <taxon>Ostariophysi</taxon>
        <taxon>Cypriniformes</taxon>
        <taxon>Xenocyprididae</taxon>
        <taxon>Xenocypridinae</taxon>
        <taxon>Xenocypridinae incertae sedis</taxon>
        <taxon>Anabarilius</taxon>
    </lineage>
</organism>
<feature type="region of interest" description="Disordered" evidence="1">
    <location>
        <begin position="140"/>
        <end position="186"/>
    </location>
</feature>
<name>A0A3N0Y6Q4_ANAGA</name>
<comment type="caution">
    <text evidence="2">The sequence shown here is derived from an EMBL/GenBank/DDBJ whole genome shotgun (WGS) entry which is preliminary data.</text>
</comment>
<dbReference type="EMBL" id="RJVU01051426">
    <property type="protein sequence ID" value="ROL41882.1"/>
    <property type="molecule type" value="Genomic_DNA"/>
</dbReference>
<dbReference type="AlphaFoldDB" id="A0A3N0Y6Q4"/>
<dbReference type="Proteomes" id="UP000281406">
    <property type="component" value="Unassembled WGS sequence"/>
</dbReference>
<feature type="region of interest" description="Disordered" evidence="1">
    <location>
        <begin position="1"/>
        <end position="34"/>
    </location>
</feature>
<accession>A0A3N0Y6Q4</accession>
<evidence type="ECO:0000256" key="1">
    <source>
        <dbReference type="SAM" id="MobiDB-lite"/>
    </source>
</evidence>
<proteinExistence type="predicted"/>
<feature type="compositionally biased region" description="Basic and acidic residues" evidence="1">
    <location>
        <begin position="1"/>
        <end position="11"/>
    </location>
</feature>
<evidence type="ECO:0000313" key="2">
    <source>
        <dbReference type="EMBL" id="ROL41882.1"/>
    </source>
</evidence>
<evidence type="ECO:0000313" key="3">
    <source>
        <dbReference type="Proteomes" id="UP000281406"/>
    </source>
</evidence>
<sequence length="186" mass="19014">MSGNMERRDGDEQTAGYDRPDQAEAGLSETGGVLTSVATQRKTIVYYYISEPADFLEGSEPGSPPPEPAAAASPAQAGPSSAAAVPTEKWAIKVSLTRSASLEELLAATRPKPGSGSSPVATTSLTAAEREVPPLMEVLRNGPPVNCGGHSHKLPHQAVPDGSDHVGDDAADCGDTNPEAAGDGPE</sequence>
<reference evidence="2 3" key="1">
    <citation type="submission" date="2018-10" db="EMBL/GenBank/DDBJ databases">
        <title>Genome assembly for a Yunnan-Guizhou Plateau 3E fish, Anabarilius grahami (Regan), and its evolutionary and genetic applications.</title>
        <authorList>
            <person name="Jiang W."/>
        </authorList>
    </citation>
    <scope>NUCLEOTIDE SEQUENCE [LARGE SCALE GENOMIC DNA]</scope>
    <source>
        <strain evidence="2">AG-KIZ</strain>
        <tissue evidence="2">Muscle</tissue>
    </source>
</reference>
<feature type="compositionally biased region" description="Low complexity" evidence="1">
    <location>
        <begin position="69"/>
        <end position="84"/>
    </location>
</feature>
<protein>
    <submittedName>
        <fullName evidence="2">Uncharacterized protein</fullName>
    </submittedName>
</protein>
<gene>
    <name evidence="2" type="ORF">DPX16_3510</name>
</gene>
<feature type="region of interest" description="Disordered" evidence="1">
    <location>
        <begin position="55"/>
        <end position="86"/>
    </location>
</feature>